<sequence>MAPTVVLITGCSSGIGLAEAVHLATKSKHDFKVYATVLKLSEKGDLESAAGDAVDKTLFIREVDVTKADTIQALVDEIIRDNGRIDVVVNNAGITFMDDMFFGEPLASLDQAQAMMDVNLWGPAQVIKAVLPFMKKQKSGRIINTTSESGITESPFIGFYGATKFALEGLSESLALVLRKTYNIRLIIFEPGTVLTPQVLALLSPEFKPEYISHSWDDGARKKFAEFWENDMSRLIKENQQPEEIGHVIEEIILCDEPHLRYQSCDTITKRIARKVKDTTGDSAFKAFQSMQ</sequence>
<proteinExistence type="inferred from homology"/>
<dbReference type="RefSeq" id="XP_038051852.1">
    <property type="nucleotide sequence ID" value="XM_038195924.1"/>
</dbReference>
<dbReference type="EnsemblMetazoa" id="XM_038195924.1">
    <property type="protein sequence ID" value="XP_038051852.1"/>
    <property type="gene ID" value="LOC119724735"/>
</dbReference>
<organism evidence="4 5">
    <name type="scientific">Patiria miniata</name>
    <name type="common">Bat star</name>
    <name type="synonym">Asterina miniata</name>
    <dbReference type="NCBI Taxonomy" id="46514"/>
    <lineage>
        <taxon>Eukaryota</taxon>
        <taxon>Metazoa</taxon>
        <taxon>Echinodermata</taxon>
        <taxon>Eleutherozoa</taxon>
        <taxon>Asterozoa</taxon>
        <taxon>Asteroidea</taxon>
        <taxon>Valvatacea</taxon>
        <taxon>Valvatida</taxon>
        <taxon>Asterinidae</taxon>
        <taxon>Patiria</taxon>
    </lineage>
</organism>
<evidence type="ECO:0000256" key="3">
    <source>
        <dbReference type="RuleBase" id="RU000363"/>
    </source>
</evidence>
<evidence type="ECO:0000313" key="4">
    <source>
        <dbReference type="EnsemblMetazoa" id="XP_038051852.1"/>
    </source>
</evidence>
<accession>A0A913ZJ80</accession>
<dbReference type="InterPro" id="IPR002347">
    <property type="entry name" value="SDR_fam"/>
</dbReference>
<dbReference type="SUPFAM" id="SSF51735">
    <property type="entry name" value="NAD(P)-binding Rossmann-fold domains"/>
    <property type="match status" value="1"/>
</dbReference>
<dbReference type="InterPro" id="IPR036291">
    <property type="entry name" value="NAD(P)-bd_dom_sf"/>
</dbReference>
<dbReference type="PANTHER" id="PTHR43391">
    <property type="entry name" value="RETINOL DEHYDROGENASE-RELATED"/>
    <property type="match status" value="1"/>
</dbReference>
<name>A0A913ZJ80_PATMI</name>
<evidence type="ECO:0000256" key="2">
    <source>
        <dbReference type="ARBA" id="ARBA00023002"/>
    </source>
</evidence>
<dbReference type="GO" id="GO:0005829">
    <property type="term" value="C:cytosol"/>
    <property type="evidence" value="ECO:0007669"/>
    <property type="project" value="TreeGrafter"/>
</dbReference>
<dbReference type="Gene3D" id="3.40.50.720">
    <property type="entry name" value="NAD(P)-binding Rossmann-like Domain"/>
    <property type="match status" value="1"/>
</dbReference>
<dbReference type="PRINTS" id="PR00081">
    <property type="entry name" value="GDHRDH"/>
</dbReference>
<dbReference type="PRINTS" id="PR00080">
    <property type="entry name" value="SDRFAMILY"/>
</dbReference>
<dbReference type="GO" id="GO:0016491">
    <property type="term" value="F:oxidoreductase activity"/>
    <property type="evidence" value="ECO:0007669"/>
    <property type="project" value="UniProtKB-KW"/>
</dbReference>
<protein>
    <recommendedName>
        <fullName evidence="6">Retinol dehydrogenase 8</fullName>
    </recommendedName>
</protein>
<comment type="similarity">
    <text evidence="1 3">Belongs to the short-chain dehydrogenases/reductases (SDR) family.</text>
</comment>
<dbReference type="InterPro" id="IPR020904">
    <property type="entry name" value="Sc_DH/Rdtase_CS"/>
</dbReference>
<evidence type="ECO:0000256" key="1">
    <source>
        <dbReference type="ARBA" id="ARBA00006484"/>
    </source>
</evidence>
<dbReference type="OrthoDB" id="294295at2759"/>
<dbReference type="GeneID" id="119724735"/>
<keyword evidence="2" id="KW-0560">Oxidoreductase</keyword>
<dbReference type="Proteomes" id="UP000887568">
    <property type="component" value="Unplaced"/>
</dbReference>
<reference evidence="4" key="1">
    <citation type="submission" date="2022-11" db="UniProtKB">
        <authorList>
            <consortium name="EnsemblMetazoa"/>
        </authorList>
    </citation>
    <scope>IDENTIFICATION</scope>
</reference>
<dbReference type="AlphaFoldDB" id="A0A913ZJ80"/>
<dbReference type="OMA" id="WGPAQVI"/>
<dbReference type="PANTHER" id="PTHR43391:SF86">
    <property type="entry name" value="SHORT-CHAIN DEHYDROGENASE_REDUCTASE FAMILY PROTEIN"/>
    <property type="match status" value="1"/>
</dbReference>
<evidence type="ECO:0000313" key="5">
    <source>
        <dbReference type="Proteomes" id="UP000887568"/>
    </source>
</evidence>
<keyword evidence="5" id="KW-1185">Reference proteome</keyword>
<dbReference type="PROSITE" id="PS00061">
    <property type="entry name" value="ADH_SHORT"/>
    <property type="match status" value="1"/>
</dbReference>
<dbReference type="Pfam" id="PF00106">
    <property type="entry name" value="adh_short"/>
    <property type="match status" value="1"/>
</dbReference>
<evidence type="ECO:0008006" key="6">
    <source>
        <dbReference type="Google" id="ProtNLM"/>
    </source>
</evidence>